<gene>
    <name evidence="2" type="ORF">Maq22A_c12065</name>
</gene>
<feature type="region of interest" description="Disordered" evidence="1">
    <location>
        <begin position="1"/>
        <end position="20"/>
    </location>
</feature>
<dbReference type="CDD" id="cd07814">
    <property type="entry name" value="SRPBCC_CalC_Aha1-like"/>
    <property type="match status" value="1"/>
</dbReference>
<evidence type="ECO:0000313" key="3">
    <source>
        <dbReference type="Proteomes" id="UP000061432"/>
    </source>
</evidence>
<dbReference type="STRING" id="270351.Maq22A_c12065"/>
<dbReference type="Gene3D" id="3.30.530.20">
    <property type="match status" value="1"/>
</dbReference>
<protein>
    <recommendedName>
        <fullName evidence="4">Polyketide cyclase</fullName>
    </recommendedName>
</protein>
<organism evidence="2 3">
    <name type="scientific">Methylobacterium aquaticum</name>
    <dbReference type="NCBI Taxonomy" id="270351"/>
    <lineage>
        <taxon>Bacteria</taxon>
        <taxon>Pseudomonadati</taxon>
        <taxon>Pseudomonadota</taxon>
        <taxon>Alphaproteobacteria</taxon>
        <taxon>Hyphomicrobiales</taxon>
        <taxon>Methylobacteriaceae</taxon>
        <taxon>Methylobacterium</taxon>
    </lineage>
</organism>
<dbReference type="PATRIC" id="fig|270351.10.peg.2334"/>
<dbReference type="InterPro" id="IPR023393">
    <property type="entry name" value="START-like_dom_sf"/>
</dbReference>
<reference evidence="2 3" key="1">
    <citation type="journal article" date="2015" name="Genome Announc.">
        <title>Complete Genome Sequence of Methylobacterium aquaticum Strain 22A, Isolated from Racomitrium japonicum Moss.</title>
        <authorList>
            <person name="Tani A."/>
            <person name="Ogura Y."/>
            <person name="Hayashi T."/>
            <person name="Kimbara K."/>
        </authorList>
    </citation>
    <scope>NUCLEOTIDE SEQUENCE [LARGE SCALE GENOMIC DNA]</scope>
    <source>
        <strain evidence="2 3">MA-22A</strain>
    </source>
</reference>
<name>A0A0C6FFB0_9HYPH</name>
<accession>A0A0C6FFB0</accession>
<proteinExistence type="predicted"/>
<evidence type="ECO:0000313" key="2">
    <source>
        <dbReference type="EMBL" id="BAQ45662.1"/>
    </source>
</evidence>
<dbReference type="AlphaFoldDB" id="A0A0C6FFB0"/>
<dbReference type="SUPFAM" id="SSF55961">
    <property type="entry name" value="Bet v1-like"/>
    <property type="match status" value="1"/>
</dbReference>
<reference evidence="3" key="2">
    <citation type="submission" date="2015-01" db="EMBL/GenBank/DDBJ databases">
        <title>Complete genome sequence of Methylobacterium aquaticum strain 22A.</title>
        <authorList>
            <person name="Tani A."/>
            <person name="Ogura Y."/>
            <person name="Hayashi T."/>
        </authorList>
    </citation>
    <scope>NUCLEOTIDE SEQUENCE [LARGE SCALE GENOMIC DNA]</scope>
    <source>
        <strain evidence="3">MA-22A</strain>
    </source>
</reference>
<sequence>MSDAARDEPGPGIEQEYELSEPPGKVWRALSIPELRERWLPGAALAAPEPVAVTPGREVSYRMREAVPPHVESTVTFRIAPNDTGGTCLRIIHTLTDARFAPLTTAAANGNAPVLRAA</sequence>
<dbReference type="EMBL" id="AP014704">
    <property type="protein sequence ID" value="BAQ45662.1"/>
    <property type="molecule type" value="Genomic_DNA"/>
</dbReference>
<dbReference type="RefSeq" id="WP_060846963.1">
    <property type="nucleotide sequence ID" value="NZ_AP014704.1"/>
</dbReference>
<evidence type="ECO:0000256" key="1">
    <source>
        <dbReference type="SAM" id="MobiDB-lite"/>
    </source>
</evidence>
<dbReference type="OrthoDB" id="9803476at2"/>
<evidence type="ECO:0008006" key="4">
    <source>
        <dbReference type="Google" id="ProtNLM"/>
    </source>
</evidence>
<dbReference type="Proteomes" id="UP000061432">
    <property type="component" value="Chromosome"/>
</dbReference>
<dbReference type="KEGG" id="maqu:Maq22A_c12065"/>